<sequence>MRGVYTPLDDRSYRSLTRVCTPPADGVALLPPEWRIGGPASEKRHRARTSEHRPAGGPQARAHAASTAPAGDSDSSLVRQSGEH</sequence>
<protein>
    <submittedName>
        <fullName evidence="2">Uncharacterized protein</fullName>
    </submittedName>
</protein>
<organism evidence="2 3">
    <name type="scientific">Puccinia coronata f. sp. avenae</name>
    <dbReference type="NCBI Taxonomy" id="200324"/>
    <lineage>
        <taxon>Eukaryota</taxon>
        <taxon>Fungi</taxon>
        <taxon>Dikarya</taxon>
        <taxon>Basidiomycota</taxon>
        <taxon>Pucciniomycotina</taxon>
        <taxon>Pucciniomycetes</taxon>
        <taxon>Pucciniales</taxon>
        <taxon>Pucciniaceae</taxon>
        <taxon>Puccinia</taxon>
    </lineage>
</organism>
<reference evidence="2 3" key="1">
    <citation type="submission" date="2017-11" db="EMBL/GenBank/DDBJ databases">
        <title>De novo assembly and phasing of dikaryotic genomes from two isolates of Puccinia coronata f. sp. avenae, the causal agent of oat crown rust.</title>
        <authorList>
            <person name="Miller M.E."/>
            <person name="Zhang Y."/>
            <person name="Omidvar V."/>
            <person name="Sperschneider J."/>
            <person name="Schwessinger B."/>
            <person name="Raley C."/>
            <person name="Palmer J.M."/>
            <person name="Garnica D."/>
            <person name="Upadhyaya N."/>
            <person name="Rathjen J."/>
            <person name="Taylor J.M."/>
            <person name="Park R.F."/>
            <person name="Dodds P.N."/>
            <person name="Hirsch C.D."/>
            <person name="Kianian S.F."/>
            <person name="Figueroa M."/>
        </authorList>
    </citation>
    <scope>NUCLEOTIDE SEQUENCE [LARGE SCALE GENOMIC DNA]</scope>
    <source>
        <strain evidence="2">12SD80</strain>
    </source>
</reference>
<gene>
    <name evidence="2" type="ORF">PCASD_19407</name>
</gene>
<name>A0A2N5SSA8_9BASI</name>
<proteinExistence type="predicted"/>
<feature type="compositionally biased region" description="Polar residues" evidence="1">
    <location>
        <begin position="73"/>
        <end position="84"/>
    </location>
</feature>
<dbReference type="Proteomes" id="UP000235392">
    <property type="component" value="Unassembled WGS sequence"/>
</dbReference>
<feature type="region of interest" description="Disordered" evidence="1">
    <location>
        <begin position="23"/>
        <end position="84"/>
    </location>
</feature>
<evidence type="ECO:0000256" key="1">
    <source>
        <dbReference type="SAM" id="MobiDB-lite"/>
    </source>
</evidence>
<dbReference type="EMBL" id="PGCI01000780">
    <property type="protein sequence ID" value="PLW16114.1"/>
    <property type="molecule type" value="Genomic_DNA"/>
</dbReference>
<evidence type="ECO:0000313" key="3">
    <source>
        <dbReference type="Proteomes" id="UP000235392"/>
    </source>
</evidence>
<evidence type="ECO:0000313" key="2">
    <source>
        <dbReference type="EMBL" id="PLW16114.1"/>
    </source>
</evidence>
<dbReference type="AlphaFoldDB" id="A0A2N5SSA8"/>
<accession>A0A2N5SSA8</accession>
<comment type="caution">
    <text evidence="2">The sequence shown here is derived from an EMBL/GenBank/DDBJ whole genome shotgun (WGS) entry which is preliminary data.</text>
</comment>